<evidence type="ECO:0000313" key="5">
    <source>
        <dbReference type="EMBL" id="TCJ20800.1"/>
    </source>
</evidence>
<reference evidence="5 6" key="1">
    <citation type="submission" date="2019-03" db="EMBL/GenBank/DDBJ databases">
        <title>Whole genome sequence of a novel Rubrobacter taiwanensis strain, isolated from Yellowstone National Park.</title>
        <authorList>
            <person name="Freed S."/>
            <person name="Ramaley R.F."/>
            <person name="Kyndt J.A."/>
        </authorList>
    </citation>
    <scope>NUCLEOTIDE SEQUENCE [LARGE SCALE GENOMIC DNA]</scope>
    <source>
        <strain evidence="5 6">Yellowstone</strain>
    </source>
</reference>
<dbReference type="Pfam" id="PF03330">
    <property type="entry name" value="DPBB_1"/>
    <property type="match status" value="1"/>
</dbReference>
<keyword evidence="6" id="KW-1185">Reference proteome</keyword>
<evidence type="ECO:0000313" key="6">
    <source>
        <dbReference type="Proteomes" id="UP000295244"/>
    </source>
</evidence>
<dbReference type="InterPro" id="IPR009009">
    <property type="entry name" value="RlpA-like_DPBB"/>
</dbReference>
<dbReference type="PANTHER" id="PTHR34183:SF8">
    <property type="entry name" value="ENDOLYTIC PEPTIDOGLYCAN TRANSGLYCOSYLASE RLPA-RELATED"/>
    <property type="match status" value="1"/>
</dbReference>
<feature type="transmembrane region" description="Helical" evidence="3">
    <location>
        <begin position="316"/>
        <end position="334"/>
    </location>
</feature>
<dbReference type="CDD" id="cd22268">
    <property type="entry name" value="DPBB_RlpA-like"/>
    <property type="match status" value="1"/>
</dbReference>
<dbReference type="SUPFAM" id="SSF50685">
    <property type="entry name" value="Barwin-like endoglucanases"/>
    <property type="match status" value="1"/>
</dbReference>
<evidence type="ECO:0000256" key="1">
    <source>
        <dbReference type="RuleBase" id="RU003495"/>
    </source>
</evidence>
<dbReference type="InterPro" id="IPR012997">
    <property type="entry name" value="RplA"/>
</dbReference>
<feature type="domain" description="RlpA-like protein double-psi beta-barrel" evidence="4">
    <location>
        <begin position="3"/>
        <end position="84"/>
    </location>
</feature>
<evidence type="ECO:0000256" key="2">
    <source>
        <dbReference type="SAM" id="MobiDB-lite"/>
    </source>
</evidence>
<comment type="similarity">
    <text evidence="1">Belongs to the RlpA family.</text>
</comment>
<sequence length="339" mass="34838">MVATWYGPGFEGNLTASGEPFDPNDYTAAHRTLDFGTKLLVTYGGNSVVVRVNDRGPFSGADLDLSRAAADAIGLTAVGTATVDVQFVDPGTPTGPYSGPAGGGAAEPQQQAAPEPQAVQQQEAAPEPQAVESAAAVSAGAGVPDDDSQSREVAAAVQYEAPEELLREEQQYAEPVEESVQGYQYGGVQSYQYDEPASGAEEVAPSARAEAGGEPVGVQQCVAFFGGQGALQYQYGTDGSLQNLTQAQVQYCQQIIQNITVQERVVIEEPAAAAQEEGPVRVETEEPAAAVGTEIELPVNELGIAVLPDTGGAAPLLPLAGGALALLLGGGILIRRIAG</sequence>
<keyword evidence="3" id="KW-0812">Transmembrane</keyword>
<comment type="caution">
    <text evidence="5">The sequence shown here is derived from an EMBL/GenBank/DDBJ whole genome shotgun (WGS) entry which is preliminary data.</text>
</comment>
<organism evidence="5 6">
    <name type="scientific">Rubrobacter taiwanensis</name>
    <dbReference type="NCBI Taxonomy" id="185139"/>
    <lineage>
        <taxon>Bacteria</taxon>
        <taxon>Bacillati</taxon>
        <taxon>Actinomycetota</taxon>
        <taxon>Rubrobacteria</taxon>
        <taxon>Rubrobacterales</taxon>
        <taxon>Rubrobacteraceae</taxon>
        <taxon>Rubrobacter</taxon>
    </lineage>
</organism>
<accession>A0A4R1BSM3</accession>
<dbReference type="OrthoDB" id="9779128at2"/>
<name>A0A4R1BSM3_9ACTN</name>
<dbReference type="NCBIfam" id="TIGR00413">
    <property type="entry name" value="rlpA"/>
    <property type="match status" value="1"/>
</dbReference>
<dbReference type="EMBL" id="SKBU01000001">
    <property type="protein sequence ID" value="TCJ20800.1"/>
    <property type="molecule type" value="Genomic_DNA"/>
</dbReference>
<evidence type="ECO:0000256" key="3">
    <source>
        <dbReference type="SAM" id="Phobius"/>
    </source>
</evidence>
<keyword evidence="3" id="KW-0472">Membrane</keyword>
<dbReference type="PANTHER" id="PTHR34183">
    <property type="entry name" value="ENDOLYTIC PEPTIDOGLYCAN TRANSGLYCOSYLASE RLPA"/>
    <property type="match status" value="1"/>
</dbReference>
<dbReference type="AlphaFoldDB" id="A0A4R1BSM3"/>
<gene>
    <name evidence="5" type="ORF">E0L93_00755</name>
</gene>
<dbReference type="InterPro" id="IPR036908">
    <property type="entry name" value="RlpA-like_sf"/>
</dbReference>
<dbReference type="Gene3D" id="2.40.40.10">
    <property type="entry name" value="RlpA-like domain"/>
    <property type="match status" value="1"/>
</dbReference>
<keyword evidence="3" id="KW-1133">Transmembrane helix</keyword>
<protein>
    <submittedName>
        <fullName evidence="5">Septal ring lytic transglycosylase RlpA family protein</fullName>
    </submittedName>
</protein>
<evidence type="ECO:0000259" key="4">
    <source>
        <dbReference type="Pfam" id="PF03330"/>
    </source>
</evidence>
<feature type="compositionally biased region" description="Low complexity" evidence="2">
    <location>
        <begin position="106"/>
        <end position="143"/>
    </location>
</feature>
<proteinExistence type="inferred from homology"/>
<dbReference type="Proteomes" id="UP000295244">
    <property type="component" value="Unassembled WGS sequence"/>
</dbReference>
<feature type="region of interest" description="Disordered" evidence="2">
    <location>
        <begin position="87"/>
        <end position="153"/>
    </location>
</feature>